<reference evidence="8 9" key="1">
    <citation type="submission" date="2017-08" db="EMBL/GenBank/DDBJ databases">
        <title>Lysobacter sylvestris genome.</title>
        <authorList>
            <person name="Zhang D.-C."/>
            <person name="Albuquerque L."/>
            <person name="Franca L."/>
            <person name="Froufe H.J.C."/>
            <person name="Barroso C."/>
            <person name="Egas C."/>
            <person name="Da Costa M."/>
            <person name="Margesin R."/>
        </authorList>
    </citation>
    <scope>NUCLEOTIDE SEQUENCE [LARGE SCALE GENOMIC DNA]</scope>
    <source>
        <strain evidence="8 9">AM20-91</strain>
    </source>
</reference>
<feature type="compositionally biased region" description="Basic and acidic residues" evidence="6">
    <location>
        <begin position="288"/>
        <end position="298"/>
    </location>
</feature>
<comment type="similarity">
    <text evidence="1 5">Belongs to the MreC family.</text>
</comment>
<name>A0A2K1Q040_9GAMM</name>
<evidence type="ECO:0000256" key="3">
    <source>
        <dbReference type="ARBA" id="ARBA00022960"/>
    </source>
</evidence>
<evidence type="ECO:0000259" key="7">
    <source>
        <dbReference type="Pfam" id="PF04085"/>
    </source>
</evidence>
<organism evidence="8 9">
    <name type="scientific">Solilutibacter silvestris</name>
    <dbReference type="NCBI Taxonomy" id="1645665"/>
    <lineage>
        <taxon>Bacteria</taxon>
        <taxon>Pseudomonadati</taxon>
        <taxon>Pseudomonadota</taxon>
        <taxon>Gammaproteobacteria</taxon>
        <taxon>Lysobacterales</taxon>
        <taxon>Lysobacteraceae</taxon>
        <taxon>Solilutibacter</taxon>
    </lineage>
</organism>
<comment type="function">
    <text evidence="5">Involved in formation and maintenance of cell shape.</text>
</comment>
<dbReference type="Pfam" id="PF04085">
    <property type="entry name" value="MreC"/>
    <property type="match status" value="1"/>
</dbReference>
<dbReference type="RefSeq" id="WP_338064156.1">
    <property type="nucleotide sequence ID" value="NZ_NPZB01000001.1"/>
</dbReference>
<accession>A0A2K1Q040</accession>
<evidence type="ECO:0000256" key="1">
    <source>
        <dbReference type="ARBA" id="ARBA00009369"/>
    </source>
</evidence>
<evidence type="ECO:0000256" key="6">
    <source>
        <dbReference type="SAM" id="MobiDB-lite"/>
    </source>
</evidence>
<evidence type="ECO:0000256" key="2">
    <source>
        <dbReference type="ARBA" id="ARBA00013855"/>
    </source>
</evidence>
<sequence>MSSYPGPAAPRTESIAETLRLLAYLAACIVLMAFDRHGGVMQRVHASLELVAQPVWKLAGLPGRIGVEMRNNAVSRSQLIQDNAALRNAVAVAGARMARLQAEQAENERLRGLLGAAQRGRLDVQLAPILDIDLDPTHQRLMLDAGSNQGVHVGQVVIDGGGILGQVTSVQPITSTVLLITDPDHAIPVEVVRTGIRLIVYGRGNRLVLGYIPRSADIKVGDRVQTSGLGGRFPAGFPVGTIAKLKLDDSRAFLEAELTPAAQPDRGHEVLLLRTLPTAPVFKPVELPGRDAKPAHDKVKARHSNMEPVEEKP</sequence>
<proteinExistence type="inferred from homology"/>
<dbReference type="PANTHER" id="PTHR34138">
    <property type="entry name" value="CELL SHAPE-DETERMINING PROTEIN MREC"/>
    <property type="match status" value="1"/>
</dbReference>
<dbReference type="GO" id="GO:0008360">
    <property type="term" value="P:regulation of cell shape"/>
    <property type="evidence" value="ECO:0007669"/>
    <property type="project" value="UniProtKB-KW"/>
</dbReference>
<dbReference type="GO" id="GO:0005886">
    <property type="term" value="C:plasma membrane"/>
    <property type="evidence" value="ECO:0007669"/>
    <property type="project" value="TreeGrafter"/>
</dbReference>
<feature type="domain" description="Rod shape-determining protein MreC beta-barrel core" evidence="7">
    <location>
        <begin position="131"/>
        <end position="273"/>
    </location>
</feature>
<gene>
    <name evidence="8" type="ORF">Lysil_0038</name>
</gene>
<evidence type="ECO:0000313" key="8">
    <source>
        <dbReference type="EMBL" id="PNS08409.1"/>
    </source>
</evidence>
<keyword evidence="9" id="KW-1185">Reference proteome</keyword>
<dbReference type="EMBL" id="NPZB01000001">
    <property type="protein sequence ID" value="PNS08409.1"/>
    <property type="molecule type" value="Genomic_DNA"/>
</dbReference>
<dbReference type="Gene3D" id="2.40.10.350">
    <property type="entry name" value="Rod shape-determining protein MreC, domain 2"/>
    <property type="match status" value="1"/>
</dbReference>
<dbReference type="PANTHER" id="PTHR34138:SF1">
    <property type="entry name" value="CELL SHAPE-DETERMINING PROTEIN MREC"/>
    <property type="match status" value="1"/>
</dbReference>
<dbReference type="PIRSF" id="PIRSF038471">
    <property type="entry name" value="MreC"/>
    <property type="match status" value="1"/>
</dbReference>
<dbReference type="InterPro" id="IPR007221">
    <property type="entry name" value="MreC"/>
</dbReference>
<comment type="caution">
    <text evidence="8">The sequence shown here is derived from an EMBL/GenBank/DDBJ whole genome shotgun (WGS) entry which is preliminary data.</text>
</comment>
<dbReference type="InterPro" id="IPR042175">
    <property type="entry name" value="Cell/Rod_MreC_2"/>
</dbReference>
<dbReference type="AlphaFoldDB" id="A0A2K1Q040"/>
<dbReference type="Proteomes" id="UP000236220">
    <property type="component" value="Unassembled WGS sequence"/>
</dbReference>
<dbReference type="InterPro" id="IPR055342">
    <property type="entry name" value="MreC_beta-barrel_core"/>
</dbReference>
<evidence type="ECO:0000256" key="4">
    <source>
        <dbReference type="ARBA" id="ARBA00032089"/>
    </source>
</evidence>
<keyword evidence="3 5" id="KW-0133">Cell shape</keyword>
<feature type="region of interest" description="Disordered" evidence="6">
    <location>
        <begin position="284"/>
        <end position="313"/>
    </location>
</feature>
<dbReference type="InterPro" id="IPR042177">
    <property type="entry name" value="Cell/Rod_1"/>
</dbReference>
<protein>
    <recommendedName>
        <fullName evidence="2 5">Cell shape-determining protein MreC</fullName>
    </recommendedName>
    <alternativeName>
        <fullName evidence="4 5">Cell shape protein MreC</fullName>
    </alternativeName>
</protein>
<evidence type="ECO:0000313" key="9">
    <source>
        <dbReference type="Proteomes" id="UP000236220"/>
    </source>
</evidence>
<dbReference type="Gene3D" id="2.40.10.340">
    <property type="entry name" value="Rod shape-determining protein MreC, domain 1"/>
    <property type="match status" value="1"/>
</dbReference>
<evidence type="ECO:0000256" key="5">
    <source>
        <dbReference type="PIRNR" id="PIRNR038471"/>
    </source>
</evidence>
<dbReference type="NCBIfam" id="TIGR00219">
    <property type="entry name" value="mreC"/>
    <property type="match status" value="1"/>
</dbReference>